<evidence type="ECO:0000256" key="1">
    <source>
        <dbReference type="ARBA" id="ARBA00010515"/>
    </source>
</evidence>
<organism evidence="5 6">
    <name type="scientific">Paecilomyces lecythidis</name>
    <dbReference type="NCBI Taxonomy" id="3004212"/>
    <lineage>
        <taxon>Eukaryota</taxon>
        <taxon>Fungi</taxon>
        <taxon>Dikarya</taxon>
        <taxon>Ascomycota</taxon>
        <taxon>Pezizomycotina</taxon>
        <taxon>Eurotiomycetes</taxon>
        <taxon>Eurotiomycetidae</taxon>
        <taxon>Eurotiales</taxon>
        <taxon>Thermoascaceae</taxon>
        <taxon>Paecilomyces</taxon>
    </lineage>
</organism>
<accession>A0ABR3XHW1</accession>
<dbReference type="PROSITE" id="PS01174">
    <property type="entry name" value="LIPASE_GDXG_SER"/>
    <property type="match status" value="1"/>
</dbReference>
<dbReference type="Gene3D" id="3.40.50.1820">
    <property type="entry name" value="alpha/beta hydrolase"/>
    <property type="match status" value="1"/>
</dbReference>
<sequence>MSSLNSPIAKLKALLWRIPLILKTVVLHGVHLSPVSGKQDLRTELTVAIIRSFITYSMPVSKQQKGSMRDPGIKGPMWVSKVALPKPEDDVQRAVLDAVENLKTTGEETYDVPGVTAVEAEWTGYRRGVDKNAPQPDISEEEKYKELRKDSPADMVVLYFHGGAYYLMDPCTHRVPVAHLSKMTGAPVLSVRYRLAPQHPFPSALVDALTAYLYLIHPPAGSLHDPVPANKIVLAGDSAGGNLCLVLLQTLLTLRRISSTATVRFHGKDVPIELPAGLTLVSPWCDVTRSMPSVYRNARFDYLGPPPQVPEALYHPYPFPDDHVWPRNPPRVDMYAYANCLAHPLVSPLAAPKELWKDAPPVFMVMGEEGLTDEGLLVARKIHHAGGTAVVEQFEGMPHCFGMLMLGTAAGRRSFETWTQLCRDVVAGRPIKRTGEVTYLQYKLRGTKNIPIDKACPPLSDEEIDMLLQKGRNWRIDGEHALVSEWKEKARL</sequence>
<dbReference type="Pfam" id="PF07859">
    <property type="entry name" value="Abhydrolase_3"/>
    <property type="match status" value="1"/>
</dbReference>
<evidence type="ECO:0000256" key="3">
    <source>
        <dbReference type="PROSITE-ProRule" id="PRU10038"/>
    </source>
</evidence>
<reference evidence="5 6" key="1">
    <citation type="journal article" date="2024" name="IMA Fungus">
        <title>IMA Genome - F19 : A genome assembly and annotation guide to empower mycologists, including annotated draft genome sequences of Ceratocystis pirilliformis, Diaporthe australafricana, Fusarium ophioides, Paecilomyces lecythidis, and Sporothrix stenoceras.</title>
        <authorList>
            <person name="Aylward J."/>
            <person name="Wilson A.M."/>
            <person name="Visagie C.M."/>
            <person name="Spraker J."/>
            <person name="Barnes I."/>
            <person name="Buitendag C."/>
            <person name="Ceriani C."/>
            <person name="Del Mar Angel L."/>
            <person name="du Plessis D."/>
            <person name="Fuchs T."/>
            <person name="Gasser K."/>
            <person name="Kramer D."/>
            <person name="Li W."/>
            <person name="Munsamy K."/>
            <person name="Piso A."/>
            <person name="Price J.L."/>
            <person name="Sonnekus B."/>
            <person name="Thomas C."/>
            <person name="van der Nest A."/>
            <person name="van Dijk A."/>
            <person name="van Heerden A."/>
            <person name="van Vuuren N."/>
            <person name="Yilmaz N."/>
            <person name="Duong T.A."/>
            <person name="van der Merwe N.A."/>
            <person name="Wingfield M.J."/>
            <person name="Wingfield B.D."/>
        </authorList>
    </citation>
    <scope>NUCLEOTIDE SEQUENCE [LARGE SCALE GENOMIC DNA]</scope>
    <source>
        <strain evidence="5 6">CMW 18167</strain>
    </source>
</reference>
<dbReference type="Proteomes" id="UP001583193">
    <property type="component" value="Unassembled WGS sequence"/>
</dbReference>
<proteinExistence type="inferred from homology"/>
<evidence type="ECO:0000313" key="5">
    <source>
        <dbReference type="EMBL" id="KAL1875530.1"/>
    </source>
</evidence>
<feature type="active site" evidence="3">
    <location>
        <position position="238"/>
    </location>
</feature>
<protein>
    <recommendedName>
        <fullName evidence="4">Alpha/beta hydrolase fold-3 domain-containing protein</fullName>
    </recommendedName>
</protein>
<keyword evidence="2" id="KW-0378">Hydrolase</keyword>
<name>A0ABR3XHW1_9EURO</name>
<dbReference type="InterPro" id="IPR033140">
    <property type="entry name" value="Lipase_GDXG_put_SER_AS"/>
</dbReference>
<evidence type="ECO:0000259" key="4">
    <source>
        <dbReference type="Pfam" id="PF07859"/>
    </source>
</evidence>
<dbReference type="PANTHER" id="PTHR48081">
    <property type="entry name" value="AB HYDROLASE SUPERFAMILY PROTEIN C4A8.06C"/>
    <property type="match status" value="1"/>
</dbReference>
<dbReference type="InterPro" id="IPR050300">
    <property type="entry name" value="GDXG_lipolytic_enzyme"/>
</dbReference>
<comment type="caution">
    <text evidence="5">The sequence shown here is derived from an EMBL/GenBank/DDBJ whole genome shotgun (WGS) entry which is preliminary data.</text>
</comment>
<dbReference type="InterPro" id="IPR029058">
    <property type="entry name" value="AB_hydrolase_fold"/>
</dbReference>
<evidence type="ECO:0000256" key="2">
    <source>
        <dbReference type="ARBA" id="ARBA00022801"/>
    </source>
</evidence>
<dbReference type="InterPro" id="IPR013094">
    <property type="entry name" value="AB_hydrolase_3"/>
</dbReference>
<feature type="domain" description="Alpha/beta hydrolase fold-3" evidence="4">
    <location>
        <begin position="157"/>
        <end position="401"/>
    </location>
</feature>
<gene>
    <name evidence="5" type="ORF">Plec18167_005466</name>
</gene>
<dbReference type="SUPFAM" id="SSF53474">
    <property type="entry name" value="alpha/beta-Hydrolases"/>
    <property type="match status" value="1"/>
</dbReference>
<keyword evidence="6" id="KW-1185">Reference proteome</keyword>
<dbReference type="EMBL" id="JAVDPF010000017">
    <property type="protein sequence ID" value="KAL1875530.1"/>
    <property type="molecule type" value="Genomic_DNA"/>
</dbReference>
<evidence type="ECO:0000313" key="6">
    <source>
        <dbReference type="Proteomes" id="UP001583193"/>
    </source>
</evidence>
<comment type="similarity">
    <text evidence="1">Belongs to the 'GDXG' lipolytic enzyme family.</text>
</comment>
<dbReference type="PANTHER" id="PTHR48081:SF25">
    <property type="entry name" value="PUTATIVE (AFU_ORTHOLOGUE AFUA_3G11560)-RELATED"/>
    <property type="match status" value="1"/>
</dbReference>